<dbReference type="AlphaFoldDB" id="A0A8J5URU1"/>
<reference evidence="1 2" key="1">
    <citation type="journal article" date="2021" name="DNA Res.">
        <title>Genome analysis of Candida subhashii reveals its hybrid nature and dual mitochondrial genome conformations.</title>
        <authorList>
            <person name="Mixao V."/>
            <person name="Hegedusova E."/>
            <person name="Saus E."/>
            <person name="Pryszcz L.P."/>
            <person name="Cillingova A."/>
            <person name="Nosek J."/>
            <person name="Gabaldon T."/>
        </authorList>
    </citation>
    <scope>NUCLEOTIDE SEQUENCE [LARGE SCALE GENOMIC DNA]</scope>
    <source>
        <strain evidence="1 2">CBS 10753</strain>
    </source>
</reference>
<sequence>MSLFAKVKCFLACIILYYSIYLHNYKCPQFSSEIQQQIEVNPLYDGQVYLCGLIETGLRDVQPITSKVSGVLDSQVYSHPKYAEFNVDQKVLCAKNKYETYVYPFVLQLYKATELIETRTYQEISKIVGK</sequence>
<name>A0A8J5URU1_9ASCO</name>
<gene>
    <name evidence="1" type="ORF">J8A68_000662</name>
</gene>
<comment type="caution">
    <text evidence="1">The sequence shown here is derived from an EMBL/GenBank/DDBJ whole genome shotgun (WGS) entry which is preliminary data.</text>
</comment>
<dbReference type="Proteomes" id="UP000694255">
    <property type="component" value="Unassembled WGS sequence"/>
</dbReference>
<dbReference type="GeneID" id="73467463"/>
<accession>A0A8J5URU1</accession>
<evidence type="ECO:0000313" key="1">
    <source>
        <dbReference type="EMBL" id="KAG7665836.1"/>
    </source>
</evidence>
<keyword evidence="2" id="KW-1185">Reference proteome</keyword>
<dbReference type="OrthoDB" id="4072889at2759"/>
<organism evidence="1 2">
    <name type="scientific">[Candida] subhashii</name>
    <dbReference type="NCBI Taxonomy" id="561895"/>
    <lineage>
        <taxon>Eukaryota</taxon>
        <taxon>Fungi</taxon>
        <taxon>Dikarya</taxon>
        <taxon>Ascomycota</taxon>
        <taxon>Saccharomycotina</taxon>
        <taxon>Pichiomycetes</taxon>
        <taxon>Debaryomycetaceae</taxon>
        <taxon>Spathaspora</taxon>
    </lineage>
</organism>
<dbReference type="RefSeq" id="XP_049266068.1">
    <property type="nucleotide sequence ID" value="XM_049410361.1"/>
</dbReference>
<proteinExistence type="predicted"/>
<evidence type="ECO:0000313" key="2">
    <source>
        <dbReference type="Proteomes" id="UP000694255"/>
    </source>
</evidence>
<protein>
    <submittedName>
        <fullName evidence="1">Uncharacterized protein</fullName>
    </submittedName>
</protein>
<dbReference type="EMBL" id="JAGSYN010000046">
    <property type="protein sequence ID" value="KAG7665836.1"/>
    <property type="molecule type" value="Genomic_DNA"/>
</dbReference>